<evidence type="ECO:0000256" key="1">
    <source>
        <dbReference type="SAM" id="SignalP"/>
    </source>
</evidence>
<dbReference type="AlphaFoldDB" id="A0A423X8D7"/>
<name>A0A423X8D7_9PEZI</name>
<accession>A0A423X8D7</accession>
<keyword evidence="4" id="KW-1185">Reference proteome</keyword>
<keyword evidence="1" id="KW-0732">Signal</keyword>
<evidence type="ECO:0000313" key="4">
    <source>
        <dbReference type="Proteomes" id="UP000283895"/>
    </source>
</evidence>
<organism evidence="3 4">
    <name type="scientific">Cytospora schulzeri</name>
    <dbReference type="NCBI Taxonomy" id="448051"/>
    <lineage>
        <taxon>Eukaryota</taxon>
        <taxon>Fungi</taxon>
        <taxon>Dikarya</taxon>
        <taxon>Ascomycota</taxon>
        <taxon>Pezizomycotina</taxon>
        <taxon>Sordariomycetes</taxon>
        <taxon>Sordariomycetidae</taxon>
        <taxon>Diaporthales</taxon>
        <taxon>Cytosporaceae</taxon>
        <taxon>Cytospora</taxon>
    </lineage>
</organism>
<dbReference type="STRING" id="356882.A0A423X8D7"/>
<dbReference type="EMBL" id="LKEA01000001">
    <property type="protein sequence ID" value="ROW12067.1"/>
    <property type="molecule type" value="Genomic_DNA"/>
</dbReference>
<feature type="domain" description="DUF7907" evidence="2">
    <location>
        <begin position="24"/>
        <end position="202"/>
    </location>
</feature>
<protein>
    <recommendedName>
        <fullName evidence="2">DUF7907 domain-containing protein</fullName>
    </recommendedName>
</protein>
<dbReference type="Proteomes" id="UP000283895">
    <property type="component" value="Unassembled WGS sequence"/>
</dbReference>
<feature type="signal peptide" evidence="1">
    <location>
        <begin position="1"/>
        <end position="18"/>
    </location>
</feature>
<dbReference type="OrthoDB" id="3515453at2759"/>
<evidence type="ECO:0000313" key="3">
    <source>
        <dbReference type="EMBL" id="ROW12067.1"/>
    </source>
</evidence>
<evidence type="ECO:0000259" key="2">
    <source>
        <dbReference type="Pfam" id="PF25484"/>
    </source>
</evidence>
<gene>
    <name evidence="3" type="ORF">VMCG_00497</name>
</gene>
<comment type="caution">
    <text evidence="3">The sequence shown here is derived from an EMBL/GenBank/DDBJ whole genome shotgun (WGS) entry which is preliminary data.</text>
</comment>
<reference evidence="3 4" key="1">
    <citation type="submission" date="2015-09" db="EMBL/GenBank/DDBJ databases">
        <title>Host preference determinants of Valsa canker pathogens revealed by comparative genomics.</title>
        <authorList>
            <person name="Yin Z."/>
            <person name="Huang L."/>
        </authorList>
    </citation>
    <scope>NUCLEOTIDE SEQUENCE [LARGE SCALE GENOMIC DNA]</scope>
    <source>
        <strain evidence="3 4">03-1</strain>
    </source>
</reference>
<dbReference type="InterPro" id="IPR057229">
    <property type="entry name" value="DUF7907"/>
</dbReference>
<feature type="chain" id="PRO_5019060538" description="DUF7907 domain-containing protein" evidence="1">
    <location>
        <begin position="19"/>
        <end position="203"/>
    </location>
</feature>
<sequence length="203" mass="22097">MKFMLSALLSLTVSSVSAQEYNTSAPFVLKLDSTVANISGQYLSACHAGAAIEQLCLAGSDIPANNYGTYTLNVSLASSSDETYETGPLVWILPTSTLNVSSGLVFSHDLTSNIAVPLFEPSSSTDYVGFDEDDKLFIYSSYYDQSTFVSGIYPTQVAPVPLYQWYACYTYNLGYYYNALAWVTSGKPDNPTCTAVNVTREFV</sequence>
<dbReference type="Pfam" id="PF25484">
    <property type="entry name" value="DUF7907"/>
    <property type="match status" value="1"/>
</dbReference>
<proteinExistence type="predicted"/>